<dbReference type="Gene3D" id="2.60.40.1180">
    <property type="entry name" value="Golgi alpha-mannosidase II"/>
    <property type="match status" value="1"/>
</dbReference>
<dbReference type="Proteomes" id="UP000095431">
    <property type="component" value="Unassembled WGS sequence"/>
</dbReference>
<dbReference type="PANTHER" id="PTHR10357">
    <property type="entry name" value="ALPHA-AMYLASE FAMILY MEMBER"/>
    <property type="match status" value="1"/>
</dbReference>
<evidence type="ECO:0000313" key="3">
    <source>
        <dbReference type="EMBL" id="CUN83142.1"/>
    </source>
</evidence>
<dbReference type="InterPro" id="IPR045857">
    <property type="entry name" value="O16G_dom_2"/>
</dbReference>
<evidence type="ECO:0000256" key="1">
    <source>
        <dbReference type="SAM" id="MobiDB-lite"/>
    </source>
</evidence>
<dbReference type="Pfam" id="PF00128">
    <property type="entry name" value="Alpha-amylase"/>
    <property type="match status" value="1"/>
</dbReference>
<dbReference type="GO" id="GO:0047669">
    <property type="term" value="F:amylosucrase activity"/>
    <property type="evidence" value="ECO:0007669"/>
    <property type="project" value="UniProtKB-EC"/>
</dbReference>
<accession>A0A174A382</accession>
<dbReference type="EC" id="2.4.1.4" evidence="3"/>
<name>A0A174A382_9FIRM</name>
<dbReference type="SUPFAM" id="SSF51011">
    <property type="entry name" value="Glycosyl hydrolase domain"/>
    <property type="match status" value="1"/>
</dbReference>
<dbReference type="SUPFAM" id="SSF51445">
    <property type="entry name" value="(Trans)glycosidases"/>
    <property type="match status" value="1"/>
</dbReference>
<feature type="compositionally biased region" description="Basic residues" evidence="1">
    <location>
        <begin position="1"/>
        <end position="11"/>
    </location>
</feature>
<sequence length="693" mass="80098">MAKKRLQKKRSSSTVRKQESEILQVTTSKTEPVRVETSKVEPVKVETSKVEPVKVETSKVEPVKVETSKVEPVKLDVPVDLTLYNERFQKHYDELKWLYCELYQDRDDVMTYLHDLTSNMEAFYNSRNSALKASDKKREADPDWYKRNDLVGMMMYVNNFAHTLKGLEEHLDYVEECNVNYLHLMPLLASPKGKSDGGYAVADFRTVQPELGTMEDFSELTSKCHERGINICLDFVMNHTSEEHEWAKRARAGEKEYQDRYFFFDTYDVPALYEKTCPQVFPTTAPGNFTWLDDLHKHVMTTFYPYQWDLNYRNPVVFNEMVYNMLYLANQGVDIVRLDAVPYIWKQLGTNCRNLPQVHTIVRMMRMICEIVCPGVLLLGEVVMAPEKVVPYFGTLEKPECHILYNVTTMASTWHTVATKDVSLLRRQLDILGSLPKEYIFQNYLRCHDDIGWGLDYDFLKNFSIDEVSHKKFLNDFFTGKYPDTFGRGELYNDDPRLGDARLCGTTASLCGIEKYGFEGNVVGVDRSVRYDITLHAFMLSQSGIPVIYSGDEIGQVNDYSYKDDPDKAVDSRYLHRGEFNWSLAPNRNIADTVQGKLFHALDHLEHIRSSHSVFDTTADLRTIDTWDSSILAIVRENAEEKFIGIYNFSDQDKVAWINEDDGIYTDLISGHEMEAKGVMIPAFGCFWLCRKK</sequence>
<dbReference type="RefSeq" id="WP_242859378.1">
    <property type="nucleotide sequence ID" value="NZ_BTHH01000005.1"/>
</dbReference>
<dbReference type="InterPro" id="IPR013780">
    <property type="entry name" value="Glyco_hydro_b"/>
</dbReference>
<protein>
    <submittedName>
        <fullName evidence="3">Amylosucrase</fullName>
        <ecNumber evidence="3">2.4.1.4</ecNumber>
    </submittedName>
</protein>
<dbReference type="InterPro" id="IPR006047">
    <property type="entry name" value="GH13_cat_dom"/>
</dbReference>
<proteinExistence type="predicted"/>
<dbReference type="Gene3D" id="3.90.400.10">
    <property type="entry name" value="Oligo-1,6-glucosidase, Domain 2"/>
    <property type="match status" value="1"/>
</dbReference>
<dbReference type="GO" id="GO:0005975">
    <property type="term" value="P:carbohydrate metabolic process"/>
    <property type="evidence" value="ECO:0007669"/>
    <property type="project" value="InterPro"/>
</dbReference>
<feature type="domain" description="Glycosyl hydrolase family 13 catalytic" evidence="2">
    <location>
        <begin position="154"/>
        <end position="573"/>
    </location>
</feature>
<dbReference type="Gene3D" id="1.10.1740.10">
    <property type="match status" value="1"/>
</dbReference>
<dbReference type="EMBL" id="CYZN01000006">
    <property type="protein sequence ID" value="CUN83142.1"/>
    <property type="molecule type" value="Genomic_DNA"/>
</dbReference>
<dbReference type="eggNOG" id="COG0366">
    <property type="taxonomic scope" value="Bacteria"/>
</dbReference>
<gene>
    <name evidence="3" type="primary">ams</name>
    <name evidence="3" type="ORF">ERS852478_01186</name>
</gene>
<dbReference type="CDD" id="cd11324">
    <property type="entry name" value="AmyAc_Amylosucrase"/>
    <property type="match status" value="1"/>
</dbReference>
<evidence type="ECO:0000313" key="4">
    <source>
        <dbReference type="Proteomes" id="UP000095431"/>
    </source>
</evidence>
<dbReference type="Gene3D" id="3.20.20.80">
    <property type="entry name" value="Glycosidases"/>
    <property type="match status" value="1"/>
</dbReference>
<dbReference type="InterPro" id="IPR044077">
    <property type="entry name" value="Amylosucrase"/>
</dbReference>
<feature type="region of interest" description="Disordered" evidence="1">
    <location>
        <begin position="1"/>
        <end position="28"/>
    </location>
</feature>
<dbReference type="PANTHER" id="PTHR10357:SF213">
    <property type="entry name" value="ALPHA AMYLASE CATALYTIC REGION"/>
    <property type="match status" value="1"/>
</dbReference>
<reference evidence="3 4" key="1">
    <citation type="submission" date="2015-09" db="EMBL/GenBank/DDBJ databases">
        <authorList>
            <consortium name="Pathogen Informatics"/>
        </authorList>
    </citation>
    <scope>NUCLEOTIDE SEQUENCE [LARGE SCALE GENOMIC DNA]</scope>
    <source>
        <strain evidence="3 4">2789STDY5834863</strain>
    </source>
</reference>
<organism evidence="3 4">
    <name type="scientific">Blautia wexlerae</name>
    <dbReference type="NCBI Taxonomy" id="418240"/>
    <lineage>
        <taxon>Bacteria</taxon>
        <taxon>Bacillati</taxon>
        <taxon>Bacillota</taxon>
        <taxon>Clostridia</taxon>
        <taxon>Lachnospirales</taxon>
        <taxon>Lachnospiraceae</taxon>
        <taxon>Blautia</taxon>
    </lineage>
</organism>
<evidence type="ECO:0000259" key="2">
    <source>
        <dbReference type="SMART" id="SM00642"/>
    </source>
</evidence>
<dbReference type="AlphaFoldDB" id="A0A174A382"/>
<keyword evidence="3" id="KW-0808">Transferase</keyword>
<keyword evidence="3" id="KW-0328">Glycosyltransferase</keyword>
<dbReference type="SMART" id="SM00642">
    <property type="entry name" value="Aamy"/>
    <property type="match status" value="1"/>
</dbReference>
<dbReference type="InterPro" id="IPR017853">
    <property type="entry name" value="GH"/>
</dbReference>